<feature type="transmembrane region" description="Helical" evidence="11">
    <location>
        <begin position="178"/>
        <end position="195"/>
    </location>
</feature>
<dbReference type="SUPFAM" id="SSF55874">
    <property type="entry name" value="ATPase domain of HSP90 chaperone/DNA topoisomerase II/histidine kinase"/>
    <property type="match status" value="1"/>
</dbReference>
<evidence type="ECO:0000256" key="6">
    <source>
        <dbReference type="ARBA" id="ARBA00022777"/>
    </source>
</evidence>
<feature type="compositionally biased region" description="Acidic residues" evidence="10">
    <location>
        <begin position="426"/>
        <end position="437"/>
    </location>
</feature>
<reference evidence="15" key="1">
    <citation type="journal article" date="2019" name="Int. J. Syst. Evol. Microbiol.">
        <title>The Global Catalogue of Microorganisms (GCM) 10K type strain sequencing project: providing services to taxonomists for standard genome sequencing and annotation.</title>
        <authorList>
            <consortium name="The Broad Institute Genomics Platform"/>
            <consortium name="The Broad Institute Genome Sequencing Center for Infectious Disease"/>
            <person name="Wu L."/>
            <person name="Ma J."/>
        </authorList>
    </citation>
    <scope>NUCLEOTIDE SEQUENCE [LARGE SCALE GENOMIC DNA]</scope>
    <source>
        <strain evidence="15">JCM 9371</strain>
    </source>
</reference>
<dbReference type="Gene3D" id="1.20.5.1930">
    <property type="match status" value="1"/>
</dbReference>
<feature type="domain" description="Signal transduction histidine kinase subgroup 3 dimerisation and phosphoacceptor" evidence="13">
    <location>
        <begin position="220"/>
        <end position="285"/>
    </location>
</feature>
<dbReference type="GO" id="GO:0016301">
    <property type="term" value="F:kinase activity"/>
    <property type="evidence" value="ECO:0007669"/>
    <property type="project" value="UniProtKB-KW"/>
</dbReference>
<evidence type="ECO:0000256" key="5">
    <source>
        <dbReference type="ARBA" id="ARBA00022741"/>
    </source>
</evidence>
<keyword evidence="9" id="KW-0175">Coiled coil</keyword>
<feature type="domain" description="Histidine kinase/HSP90-like ATPase" evidence="12">
    <location>
        <begin position="332"/>
        <end position="421"/>
    </location>
</feature>
<gene>
    <name evidence="14" type="ORF">ACFQZM_46825</name>
</gene>
<dbReference type="InterPro" id="IPR050482">
    <property type="entry name" value="Sensor_HK_TwoCompSys"/>
</dbReference>
<keyword evidence="11" id="KW-0812">Transmembrane</keyword>
<dbReference type="Proteomes" id="UP001597063">
    <property type="component" value="Unassembled WGS sequence"/>
</dbReference>
<comment type="catalytic activity">
    <reaction evidence="1">
        <text>ATP + protein L-histidine = ADP + protein N-phospho-L-histidine.</text>
        <dbReference type="EC" id="2.7.13.3"/>
    </reaction>
</comment>
<keyword evidence="3" id="KW-0597">Phosphoprotein</keyword>
<organism evidence="14 15">
    <name type="scientific">Actinomadura fibrosa</name>
    <dbReference type="NCBI Taxonomy" id="111802"/>
    <lineage>
        <taxon>Bacteria</taxon>
        <taxon>Bacillati</taxon>
        <taxon>Actinomycetota</taxon>
        <taxon>Actinomycetes</taxon>
        <taxon>Streptosporangiales</taxon>
        <taxon>Thermomonosporaceae</taxon>
        <taxon>Actinomadura</taxon>
    </lineage>
</organism>
<keyword evidence="11" id="KW-1133">Transmembrane helix</keyword>
<keyword evidence="11" id="KW-0472">Membrane</keyword>
<keyword evidence="4" id="KW-0808">Transferase</keyword>
<keyword evidence="7" id="KW-0067">ATP-binding</keyword>
<keyword evidence="8" id="KW-0902">Two-component regulatory system</keyword>
<dbReference type="Pfam" id="PF02518">
    <property type="entry name" value="HATPase_c"/>
    <property type="match status" value="1"/>
</dbReference>
<evidence type="ECO:0000313" key="15">
    <source>
        <dbReference type="Proteomes" id="UP001597063"/>
    </source>
</evidence>
<keyword evidence="5" id="KW-0547">Nucleotide-binding</keyword>
<evidence type="ECO:0000256" key="2">
    <source>
        <dbReference type="ARBA" id="ARBA00012438"/>
    </source>
</evidence>
<evidence type="ECO:0000256" key="4">
    <source>
        <dbReference type="ARBA" id="ARBA00022679"/>
    </source>
</evidence>
<dbReference type="InterPro" id="IPR003594">
    <property type="entry name" value="HATPase_dom"/>
</dbReference>
<dbReference type="Gene3D" id="3.30.565.10">
    <property type="entry name" value="Histidine kinase-like ATPase, C-terminal domain"/>
    <property type="match status" value="1"/>
</dbReference>
<keyword evidence="15" id="KW-1185">Reference proteome</keyword>
<dbReference type="InterPro" id="IPR036890">
    <property type="entry name" value="HATPase_C_sf"/>
</dbReference>
<comment type="caution">
    <text evidence="14">The sequence shown here is derived from an EMBL/GenBank/DDBJ whole genome shotgun (WGS) entry which is preliminary data.</text>
</comment>
<keyword evidence="6 14" id="KW-0418">Kinase</keyword>
<evidence type="ECO:0000256" key="1">
    <source>
        <dbReference type="ARBA" id="ARBA00000085"/>
    </source>
</evidence>
<evidence type="ECO:0000256" key="3">
    <source>
        <dbReference type="ARBA" id="ARBA00022553"/>
    </source>
</evidence>
<dbReference type="CDD" id="cd16917">
    <property type="entry name" value="HATPase_UhpB-NarQ-NarX-like"/>
    <property type="match status" value="1"/>
</dbReference>
<accession>A0ABW2Y0L4</accession>
<feature type="coiled-coil region" evidence="9">
    <location>
        <begin position="200"/>
        <end position="227"/>
    </location>
</feature>
<feature type="region of interest" description="Disordered" evidence="10">
    <location>
        <begin position="403"/>
        <end position="474"/>
    </location>
</feature>
<evidence type="ECO:0000256" key="7">
    <source>
        <dbReference type="ARBA" id="ARBA00022840"/>
    </source>
</evidence>
<evidence type="ECO:0000256" key="8">
    <source>
        <dbReference type="ARBA" id="ARBA00023012"/>
    </source>
</evidence>
<feature type="transmembrane region" description="Helical" evidence="11">
    <location>
        <begin position="20"/>
        <end position="40"/>
    </location>
</feature>
<dbReference type="RefSeq" id="WP_131762874.1">
    <property type="nucleotide sequence ID" value="NZ_CAACUY010000267.1"/>
</dbReference>
<sequence length="474" mass="49522">MSTSPPHGPVRGHWPRPSTWPVWVVPVFMALLQVFGSMAAQHGASGERGPWDHGGWDGGGQAHEYGSTHLDALGIALLLGGPALLLLRRRHPAVTLVATGLVTGLYFLRAYPYGPAAAAVAIAMTAAITAGHRLLTWAGTGAALVAFFSLTAVIGVPFEDRGHAGGPFPVEEPTLPATTFVVGWALVVLVTAELIRMRGQKAAEAARTRAEEERRQASEERLRMARELHDVLAHNISMINVQAGVALHLMDDDPEQARTALAAIKEASKEALTEMRGVIGALRAQGESAPRSPTAGLDRLDELLARARSAGLRVECAIDGERRPLHAGTDLAAFRIVQESLTNVTRHAGPGPVTALVRLTYGETEIAVRVEDDGRGVSLLDDHPGGSGIRGMRERAAALGGTFSAGPRTGGGFAVQATLPFGDVPDLPEPEESEESEQAGTTPPDTAPPDAAAGAPERAGTGPAPAGPLGRDKG</sequence>
<evidence type="ECO:0000256" key="10">
    <source>
        <dbReference type="SAM" id="MobiDB-lite"/>
    </source>
</evidence>
<protein>
    <recommendedName>
        <fullName evidence="2">histidine kinase</fullName>
        <ecNumber evidence="2">2.7.13.3</ecNumber>
    </recommendedName>
</protein>
<dbReference type="PANTHER" id="PTHR24421:SF10">
    <property type="entry name" value="NITRATE_NITRITE SENSOR PROTEIN NARQ"/>
    <property type="match status" value="1"/>
</dbReference>
<evidence type="ECO:0000259" key="12">
    <source>
        <dbReference type="Pfam" id="PF02518"/>
    </source>
</evidence>
<name>A0ABW2Y0L4_9ACTN</name>
<dbReference type="EC" id="2.7.13.3" evidence="2"/>
<feature type="compositionally biased region" description="Low complexity" evidence="10">
    <location>
        <begin position="439"/>
        <end position="468"/>
    </location>
</feature>
<dbReference type="Pfam" id="PF07730">
    <property type="entry name" value="HisKA_3"/>
    <property type="match status" value="1"/>
</dbReference>
<proteinExistence type="predicted"/>
<feature type="transmembrane region" description="Helical" evidence="11">
    <location>
        <begin position="142"/>
        <end position="158"/>
    </location>
</feature>
<evidence type="ECO:0000256" key="11">
    <source>
        <dbReference type="SAM" id="Phobius"/>
    </source>
</evidence>
<evidence type="ECO:0000313" key="14">
    <source>
        <dbReference type="EMBL" id="MFD0692073.1"/>
    </source>
</evidence>
<dbReference type="EMBL" id="JBHTGP010000035">
    <property type="protein sequence ID" value="MFD0692073.1"/>
    <property type="molecule type" value="Genomic_DNA"/>
</dbReference>
<evidence type="ECO:0000259" key="13">
    <source>
        <dbReference type="Pfam" id="PF07730"/>
    </source>
</evidence>
<evidence type="ECO:0000256" key="9">
    <source>
        <dbReference type="SAM" id="Coils"/>
    </source>
</evidence>
<dbReference type="PANTHER" id="PTHR24421">
    <property type="entry name" value="NITRATE/NITRITE SENSOR PROTEIN NARX-RELATED"/>
    <property type="match status" value="1"/>
</dbReference>
<dbReference type="InterPro" id="IPR011712">
    <property type="entry name" value="Sig_transdc_His_kin_sub3_dim/P"/>
</dbReference>